<dbReference type="Pfam" id="PF04041">
    <property type="entry name" value="Glyco_hydro_130"/>
    <property type="match status" value="1"/>
</dbReference>
<feature type="signal peptide" evidence="4">
    <location>
        <begin position="1"/>
        <end position="18"/>
    </location>
</feature>
<dbReference type="EMBL" id="QEAS01000005">
    <property type="protein sequence ID" value="PWG81235.1"/>
    <property type="molecule type" value="Genomic_DNA"/>
</dbReference>
<dbReference type="InterPro" id="IPR023296">
    <property type="entry name" value="Glyco_hydro_beta-prop_sf"/>
</dbReference>
<keyword evidence="4" id="KW-0732">Signal</keyword>
<keyword evidence="1" id="KW-0328">Glycosyltransferase</keyword>
<evidence type="ECO:0000256" key="2">
    <source>
        <dbReference type="ARBA" id="ARBA00022679"/>
    </source>
</evidence>
<comment type="caution">
    <text evidence="5">The sequence shown here is derived from an EMBL/GenBank/DDBJ whole genome shotgun (WGS) entry which is preliminary data.</text>
</comment>
<dbReference type="CDD" id="cd18610">
    <property type="entry name" value="GH130_BT3780-like"/>
    <property type="match status" value="1"/>
</dbReference>
<evidence type="ECO:0000313" key="5">
    <source>
        <dbReference type="EMBL" id="PWG81235.1"/>
    </source>
</evidence>
<dbReference type="Proteomes" id="UP000245647">
    <property type="component" value="Unassembled WGS sequence"/>
</dbReference>
<dbReference type="InterPro" id="IPR007184">
    <property type="entry name" value="Mannoside_phosphorylase"/>
</dbReference>
<keyword evidence="2" id="KW-0808">Transferase</keyword>
<accession>A0A2U2PIL3</accession>
<dbReference type="AlphaFoldDB" id="A0A2U2PIL3"/>
<evidence type="ECO:0000256" key="3">
    <source>
        <dbReference type="ARBA" id="ARBA00024356"/>
    </source>
</evidence>
<reference evidence="5 6" key="1">
    <citation type="submission" date="2018-04" db="EMBL/GenBank/DDBJ databases">
        <title>Pedobacter chongqingensis sp. nov., isolated from a rottenly hemp rope.</title>
        <authorList>
            <person name="Cai Y."/>
        </authorList>
    </citation>
    <scope>NUCLEOTIDE SEQUENCE [LARGE SCALE GENOMIC DNA]</scope>
    <source>
        <strain evidence="5 6">FJ4-8</strain>
    </source>
</reference>
<dbReference type="RefSeq" id="WP_109415177.1">
    <property type="nucleotide sequence ID" value="NZ_QEAS01000005.1"/>
</dbReference>
<dbReference type="PANTHER" id="PTHR34106:SF5">
    <property type="entry name" value="GLYCOSIDASE"/>
    <property type="match status" value="1"/>
</dbReference>
<feature type="chain" id="PRO_5015519810" description="Pesticidal protein Cry15Aa" evidence="4">
    <location>
        <begin position="19"/>
        <end position="369"/>
    </location>
</feature>
<proteinExistence type="inferred from homology"/>
<dbReference type="GO" id="GO:0016757">
    <property type="term" value="F:glycosyltransferase activity"/>
    <property type="evidence" value="ECO:0007669"/>
    <property type="project" value="UniProtKB-KW"/>
</dbReference>
<organism evidence="5 6">
    <name type="scientific">Pararcticibacter amylolyticus</name>
    <dbReference type="NCBI Taxonomy" id="2173175"/>
    <lineage>
        <taxon>Bacteria</taxon>
        <taxon>Pseudomonadati</taxon>
        <taxon>Bacteroidota</taxon>
        <taxon>Sphingobacteriia</taxon>
        <taxon>Sphingobacteriales</taxon>
        <taxon>Sphingobacteriaceae</taxon>
        <taxon>Pararcticibacter</taxon>
    </lineage>
</organism>
<dbReference type="PANTHER" id="PTHR34106">
    <property type="entry name" value="GLYCOSIDASE"/>
    <property type="match status" value="1"/>
</dbReference>
<dbReference type="SUPFAM" id="SSF75005">
    <property type="entry name" value="Arabinanase/levansucrase/invertase"/>
    <property type="match status" value="1"/>
</dbReference>
<dbReference type="OrthoDB" id="2534034at2"/>
<evidence type="ECO:0000256" key="1">
    <source>
        <dbReference type="ARBA" id="ARBA00022676"/>
    </source>
</evidence>
<evidence type="ECO:0000313" key="6">
    <source>
        <dbReference type="Proteomes" id="UP000245647"/>
    </source>
</evidence>
<name>A0A2U2PIL3_9SPHI</name>
<dbReference type="PIRSF" id="PIRSF016202">
    <property type="entry name" value="PH1107"/>
    <property type="match status" value="1"/>
</dbReference>
<dbReference type="Gene3D" id="2.115.10.20">
    <property type="entry name" value="Glycosyl hydrolase domain, family 43"/>
    <property type="match status" value="1"/>
</dbReference>
<protein>
    <recommendedName>
        <fullName evidence="7">Pesticidal protein Cry15Aa</fullName>
    </recommendedName>
</protein>
<gene>
    <name evidence="5" type="ORF">DDR33_07605</name>
</gene>
<evidence type="ECO:0000256" key="4">
    <source>
        <dbReference type="SAM" id="SignalP"/>
    </source>
</evidence>
<comment type="similarity">
    <text evidence="3">Belongs to the glycosyl hydrolase 130 family.</text>
</comment>
<sequence length="369" mass="41311">MKKLLLVWLLLWAVSSNGQVLPDWALGPFVRPENVNPVISPKASSVFNCPMLDKLVAWEVNDTFNPAAAVRDGKIYVLYRAEDKRGVGIGQRTSRIGLAESSDGFKMRRNEEPVFFPGKDKEKEHEWFGGCEDPRVAATEDGRFVMLYTMWNNKVPRLGVAVSRDLKNWTKYGPAFRKAYDGKFYNMATKSASIVTKLTDKGQVVTKIKGQYWMYWGEENVYGATSEDLINWKPLVDGEGKLVKLMSPRPGYFDSQLTECGPPAIVTKKGIVLLYNGKNHASDGDKAYTANAYCAGQALFDLNDPAKLVSRLDKPFLVPSEPFEKSGQYPAGTVFIEGMAYLKNTWYLYYGCADSRVGVAVYRPDGLKL</sequence>
<evidence type="ECO:0008006" key="7">
    <source>
        <dbReference type="Google" id="ProtNLM"/>
    </source>
</evidence>
<keyword evidence="6" id="KW-1185">Reference proteome</keyword>